<feature type="compositionally biased region" description="Basic residues" evidence="1">
    <location>
        <begin position="89"/>
        <end position="105"/>
    </location>
</feature>
<proteinExistence type="predicted"/>
<dbReference type="EMBL" id="JAOAOG010000322">
    <property type="protein sequence ID" value="KAJ6229272.1"/>
    <property type="molecule type" value="Genomic_DNA"/>
</dbReference>
<comment type="caution">
    <text evidence="2">The sequence shown here is derived from an EMBL/GenBank/DDBJ whole genome shotgun (WGS) entry which is preliminary data.</text>
</comment>
<reference evidence="2" key="1">
    <citation type="submission" date="2022-08" db="EMBL/GenBank/DDBJ databases">
        <title>Novel sulfate-reducing endosymbionts in the free-living metamonad Anaeramoeba.</title>
        <authorList>
            <person name="Jerlstrom-Hultqvist J."/>
            <person name="Cepicka I."/>
            <person name="Gallot-Lavallee L."/>
            <person name="Salas-Leiva D."/>
            <person name="Curtis B.A."/>
            <person name="Zahonova K."/>
            <person name="Pipaliya S."/>
            <person name="Dacks J."/>
            <person name="Roger A.J."/>
        </authorList>
    </citation>
    <scope>NUCLEOTIDE SEQUENCE</scope>
    <source>
        <strain evidence="2">Schooner1</strain>
    </source>
</reference>
<evidence type="ECO:0000313" key="3">
    <source>
        <dbReference type="Proteomes" id="UP001150062"/>
    </source>
</evidence>
<feature type="region of interest" description="Disordered" evidence="1">
    <location>
        <begin position="89"/>
        <end position="109"/>
    </location>
</feature>
<keyword evidence="3" id="KW-1185">Reference proteome</keyword>
<evidence type="ECO:0000313" key="2">
    <source>
        <dbReference type="EMBL" id="KAJ6229272.1"/>
    </source>
</evidence>
<accession>A0ABQ8X9D3</accession>
<feature type="compositionally biased region" description="Basic and acidic residues" evidence="1">
    <location>
        <begin position="648"/>
        <end position="716"/>
    </location>
</feature>
<sequence length="812" mass="96104">MDQIQAKFSLGVKVEPKDDCVLTLKSNKLNIKQKEKQQNFLITNKCQLEKTEDGIISIQSNSNEILNILIPNSKERKTFQTRIQDLIRKSKSKNQQKKKKPKSTKSTKSNPLKEKYLKLGYYDVSFSIFDLKLDKGKKSKGLIKLKKYGFHIIKQLKHSITISIGDTTRFLRKIENGFIIRINNNQNLIVFFNDNKTSPVFLKEFENIYLNFKRTLKESQESKLELKKRNKERKIRLEKERKNRLYLKKKQWREKENELIIEEEKQFNLKFDTQEHKKYYEKGYLKVKVKIGSKSNPTKCAFLIVVNSEIKFITKDSILKYPYSPSLKILNKQQKKVLICLSKSVKAVITFHSNQYLSLFVNKIESVIEQLQSEREMEIKIENKKKKKKGKVKFKANIELIEKAENNKNMIIELNEKEIIISIETKDKDPMIYTKFELIKRESEKSINNLTIFSLLKTQSMLIFDSSGNSKLIKFESKKKLKSFCKKYIKFLSKILSLPLENNLKAKYNTELSKKWDKKFNFKSHIVRGNENLKCVIYFKSRSYCIWSKTKGERFEIMGKYLQSNQILPSVTQGMKQIALNVRPNKWRILTFSSREKGYSFNSKFQSMKKRDNLTKLCKNNNQLFSVIFKPVVKKSNQNENENENENEIQKEDDQKEMKIDNDEKEKDEKLDKNEIKKNENEKNDNENEKDKKNENEGNEDEGKKKRKKGNNEKKNKTINQKKIKGELFLHQQKIYLKVFFERKINIGQVCLKKFPINGKILKKIPNSNKKINSQLYLKKWVNGVDILFKKAEDLESFINLWKSFDGIIEEN</sequence>
<gene>
    <name evidence="2" type="ORF">M0813_07890</name>
</gene>
<evidence type="ECO:0000256" key="1">
    <source>
        <dbReference type="SAM" id="MobiDB-lite"/>
    </source>
</evidence>
<organism evidence="2 3">
    <name type="scientific">Anaeramoeba flamelloides</name>
    <dbReference type="NCBI Taxonomy" id="1746091"/>
    <lineage>
        <taxon>Eukaryota</taxon>
        <taxon>Metamonada</taxon>
        <taxon>Anaeramoebidae</taxon>
        <taxon>Anaeramoeba</taxon>
    </lineage>
</organism>
<feature type="region of interest" description="Disordered" evidence="1">
    <location>
        <begin position="636"/>
        <end position="719"/>
    </location>
</feature>
<protein>
    <submittedName>
        <fullName evidence="2">Transcription initiation factor tfiid subunit 3</fullName>
    </submittedName>
</protein>
<name>A0ABQ8X9D3_9EUKA</name>
<dbReference type="Proteomes" id="UP001150062">
    <property type="component" value="Unassembled WGS sequence"/>
</dbReference>